<evidence type="ECO:0000313" key="1">
    <source>
        <dbReference type="EMBL" id="RDY02147.1"/>
    </source>
</evidence>
<accession>A0A371HH58</accession>
<keyword evidence="2" id="KW-1185">Reference proteome</keyword>
<dbReference type="SUPFAM" id="SSF53098">
    <property type="entry name" value="Ribonuclease H-like"/>
    <property type="match status" value="1"/>
</dbReference>
<gene>
    <name evidence="1" type="ORF">CR513_14447</name>
</gene>
<comment type="caution">
    <text evidence="1">The sequence shown here is derived from an EMBL/GenBank/DDBJ whole genome shotgun (WGS) entry which is preliminary data.</text>
</comment>
<dbReference type="EMBL" id="QJKJ01002597">
    <property type="protein sequence ID" value="RDY02147.1"/>
    <property type="molecule type" value="Genomic_DNA"/>
</dbReference>
<sequence length="186" mass="21131">MVSSNGTFPDSKNFEQWCIKMGVTFGFQEVLEIVKNDIQEVEVGAAEVQKEIASANLAKEVWNILNKSYGGASKIKKVKLQSLCRQYELLSMNIKNGNYFTRIQMLVNSIKACGEKLLDKKIVDKTLRKGKAFEVFKRFKAMVEKQCGRFIKILRTDGGGEYTSHDFNSYCDKEGIIHEVTPPYIP</sequence>
<dbReference type="Proteomes" id="UP000257109">
    <property type="component" value="Unassembled WGS sequence"/>
</dbReference>
<name>A0A371HH58_MUCPR</name>
<dbReference type="AlphaFoldDB" id="A0A371HH58"/>
<dbReference type="InterPro" id="IPR039537">
    <property type="entry name" value="Retrotran_Ty1/copia-like"/>
</dbReference>
<reference evidence="1" key="1">
    <citation type="submission" date="2018-05" db="EMBL/GenBank/DDBJ databases">
        <title>Draft genome of Mucuna pruriens seed.</title>
        <authorList>
            <person name="Nnadi N.E."/>
            <person name="Vos R."/>
            <person name="Hasami M.H."/>
            <person name="Devisetty U.K."/>
            <person name="Aguiy J.C."/>
        </authorList>
    </citation>
    <scope>NUCLEOTIDE SEQUENCE [LARGE SCALE GENOMIC DNA]</scope>
    <source>
        <strain evidence="1">JCA_2017</strain>
    </source>
</reference>
<evidence type="ECO:0000313" key="2">
    <source>
        <dbReference type="Proteomes" id="UP000257109"/>
    </source>
</evidence>
<dbReference type="InterPro" id="IPR012337">
    <property type="entry name" value="RNaseH-like_sf"/>
</dbReference>
<dbReference type="PANTHER" id="PTHR42648">
    <property type="entry name" value="TRANSPOSASE, PUTATIVE-RELATED"/>
    <property type="match status" value="1"/>
</dbReference>
<evidence type="ECO:0008006" key="3">
    <source>
        <dbReference type="Google" id="ProtNLM"/>
    </source>
</evidence>
<dbReference type="Gene3D" id="3.30.420.10">
    <property type="entry name" value="Ribonuclease H-like superfamily/Ribonuclease H"/>
    <property type="match status" value="1"/>
</dbReference>
<protein>
    <recommendedName>
        <fullName evidence="3">Integrase catalytic domain-containing protein</fullName>
    </recommendedName>
</protein>
<proteinExistence type="predicted"/>
<dbReference type="OrthoDB" id="1108004at2759"/>
<dbReference type="GO" id="GO:0003676">
    <property type="term" value="F:nucleic acid binding"/>
    <property type="evidence" value="ECO:0007669"/>
    <property type="project" value="InterPro"/>
</dbReference>
<dbReference type="PANTHER" id="PTHR42648:SF18">
    <property type="entry name" value="RETROTRANSPOSON, UNCLASSIFIED-LIKE PROTEIN"/>
    <property type="match status" value="1"/>
</dbReference>
<dbReference type="Pfam" id="PF14223">
    <property type="entry name" value="Retrotran_gag_2"/>
    <property type="match status" value="1"/>
</dbReference>
<dbReference type="InterPro" id="IPR036397">
    <property type="entry name" value="RNaseH_sf"/>
</dbReference>
<feature type="non-terminal residue" evidence="1">
    <location>
        <position position="1"/>
    </location>
</feature>
<organism evidence="1 2">
    <name type="scientific">Mucuna pruriens</name>
    <name type="common">Velvet bean</name>
    <name type="synonym">Dolichos pruriens</name>
    <dbReference type="NCBI Taxonomy" id="157652"/>
    <lineage>
        <taxon>Eukaryota</taxon>
        <taxon>Viridiplantae</taxon>
        <taxon>Streptophyta</taxon>
        <taxon>Embryophyta</taxon>
        <taxon>Tracheophyta</taxon>
        <taxon>Spermatophyta</taxon>
        <taxon>Magnoliopsida</taxon>
        <taxon>eudicotyledons</taxon>
        <taxon>Gunneridae</taxon>
        <taxon>Pentapetalae</taxon>
        <taxon>rosids</taxon>
        <taxon>fabids</taxon>
        <taxon>Fabales</taxon>
        <taxon>Fabaceae</taxon>
        <taxon>Papilionoideae</taxon>
        <taxon>50 kb inversion clade</taxon>
        <taxon>NPAAA clade</taxon>
        <taxon>indigoferoid/millettioid clade</taxon>
        <taxon>Phaseoleae</taxon>
        <taxon>Mucuna</taxon>
    </lineage>
</organism>